<dbReference type="InterPro" id="IPR018202">
    <property type="entry name" value="Ser_caboxypep_ser_AS"/>
</dbReference>
<dbReference type="Proteomes" id="UP001148786">
    <property type="component" value="Unassembled WGS sequence"/>
</dbReference>
<dbReference type="InterPro" id="IPR029058">
    <property type="entry name" value="AB_hydrolase_fold"/>
</dbReference>
<dbReference type="Gene3D" id="1.10.287.410">
    <property type="match status" value="1"/>
</dbReference>
<dbReference type="GO" id="GO:0004185">
    <property type="term" value="F:serine-type carboxypeptidase activity"/>
    <property type="evidence" value="ECO:0007669"/>
    <property type="project" value="UniProtKB-UniRule"/>
</dbReference>
<dbReference type="Pfam" id="PF00450">
    <property type="entry name" value="Peptidase_S10"/>
    <property type="match status" value="1"/>
</dbReference>
<dbReference type="InterPro" id="IPR033124">
    <property type="entry name" value="Ser_caboxypep_his_AS"/>
</dbReference>
<accession>A0A9W8MWB9</accession>
<comment type="caution">
    <text evidence="8">The sequence shown here is derived from an EMBL/GenBank/DDBJ whole genome shotgun (WGS) entry which is preliminary data.</text>
</comment>
<dbReference type="GO" id="GO:0000324">
    <property type="term" value="C:fungal-type vacuole"/>
    <property type="evidence" value="ECO:0007669"/>
    <property type="project" value="TreeGrafter"/>
</dbReference>
<evidence type="ECO:0000256" key="1">
    <source>
        <dbReference type="ARBA" id="ARBA00009431"/>
    </source>
</evidence>
<keyword evidence="4 7" id="KW-0732">Signal</keyword>
<dbReference type="SUPFAM" id="SSF53474">
    <property type="entry name" value="alpha/beta-Hydrolases"/>
    <property type="match status" value="1"/>
</dbReference>
<evidence type="ECO:0000256" key="2">
    <source>
        <dbReference type="ARBA" id="ARBA00022645"/>
    </source>
</evidence>
<keyword evidence="6" id="KW-0325">Glycoprotein</keyword>
<evidence type="ECO:0000256" key="6">
    <source>
        <dbReference type="ARBA" id="ARBA00023180"/>
    </source>
</evidence>
<dbReference type="PRINTS" id="PR00724">
    <property type="entry name" value="CRBOXYPTASEC"/>
</dbReference>
<keyword evidence="3 7" id="KW-0645">Protease</keyword>
<protein>
    <recommendedName>
        <fullName evidence="7">Carboxypeptidase</fullName>
        <ecNumber evidence="7">3.4.16.-</ecNumber>
    </recommendedName>
</protein>
<comment type="similarity">
    <text evidence="1 7">Belongs to the peptidase S10 family.</text>
</comment>
<reference evidence="8" key="1">
    <citation type="submission" date="2022-07" db="EMBL/GenBank/DDBJ databases">
        <title>Genome Sequence of Agrocybe chaxingu.</title>
        <authorList>
            <person name="Buettner E."/>
        </authorList>
    </citation>
    <scope>NUCLEOTIDE SEQUENCE</scope>
    <source>
        <strain evidence="8">MP-N11</strain>
    </source>
</reference>
<name>A0A9W8MWB9_9AGAR</name>
<dbReference type="EMBL" id="JANKHO010000625">
    <property type="protein sequence ID" value="KAJ3507781.1"/>
    <property type="molecule type" value="Genomic_DNA"/>
</dbReference>
<dbReference type="InterPro" id="IPR001563">
    <property type="entry name" value="Peptidase_S10"/>
</dbReference>
<dbReference type="Gene3D" id="3.40.50.1820">
    <property type="entry name" value="alpha/beta hydrolase"/>
    <property type="match status" value="1"/>
</dbReference>
<evidence type="ECO:0000256" key="4">
    <source>
        <dbReference type="ARBA" id="ARBA00022729"/>
    </source>
</evidence>
<evidence type="ECO:0000256" key="5">
    <source>
        <dbReference type="ARBA" id="ARBA00022801"/>
    </source>
</evidence>
<dbReference type="OrthoDB" id="443318at2759"/>
<evidence type="ECO:0000313" key="9">
    <source>
        <dbReference type="Proteomes" id="UP001148786"/>
    </source>
</evidence>
<evidence type="ECO:0000313" key="8">
    <source>
        <dbReference type="EMBL" id="KAJ3507781.1"/>
    </source>
</evidence>
<gene>
    <name evidence="8" type="ORF">NLJ89_g6105</name>
</gene>
<keyword evidence="2 7" id="KW-0121">Carboxypeptidase</keyword>
<dbReference type="AlphaFoldDB" id="A0A9W8MWB9"/>
<feature type="chain" id="PRO_5041013124" description="Carboxypeptidase" evidence="7">
    <location>
        <begin position="20"/>
        <end position="491"/>
    </location>
</feature>
<dbReference type="PROSITE" id="PS00560">
    <property type="entry name" value="CARBOXYPEPT_SER_HIS"/>
    <property type="match status" value="1"/>
</dbReference>
<dbReference type="PANTHER" id="PTHR11802">
    <property type="entry name" value="SERINE PROTEASE FAMILY S10 SERINE CARBOXYPEPTIDASE"/>
    <property type="match status" value="1"/>
</dbReference>
<keyword evidence="5 7" id="KW-0378">Hydrolase</keyword>
<dbReference type="EC" id="3.4.16.-" evidence="7"/>
<evidence type="ECO:0000256" key="7">
    <source>
        <dbReference type="RuleBase" id="RU361156"/>
    </source>
</evidence>
<dbReference type="PANTHER" id="PTHR11802:SF113">
    <property type="entry name" value="SERINE CARBOXYPEPTIDASE CTSA-4.1"/>
    <property type="match status" value="1"/>
</dbReference>
<dbReference type="GO" id="GO:0006508">
    <property type="term" value="P:proteolysis"/>
    <property type="evidence" value="ECO:0007669"/>
    <property type="project" value="UniProtKB-KW"/>
</dbReference>
<evidence type="ECO:0000256" key="3">
    <source>
        <dbReference type="ARBA" id="ARBA00022670"/>
    </source>
</evidence>
<dbReference type="PROSITE" id="PS00131">
    <property type="entry name" value="CARBOXYPEPT_SER_SER"/>
    <property type="match status" value="1"/>
</dbReference>
<organism evidence="8 9">
    <name type="scientific">Agrocybe chaxingu</name>
    <dbReference type="NCBI Taxonomy" id="84603"/>
    <lineage>
        <taxon>Eukaryota</taxon>
        <taxon>Fungi</taxon>
        <taxon>Dikarya</taxon>
        <taxon>Basidiomycota</taxon>
        <taxon>Agaricomycotina</taxon>
        <taxon>Agaricomycetes</taxon>
        <taxon>Agaricomycetidae</taxon>
        <taxon>Agaricales</taxon>
        <taxon>Agaricineae</taxon>
        <taxon>Strophariaceae</taxon>
        <taxon>Agrocybe</taxon>
    </lineage>
</organism>
<keyword evidence="9" id="KW-1185">Reference proteome</keyword>
<proteinExistence type="inferred from homology"/>
<sequence length="491" mass="55060">MFSFGRFVNLSLLLGVAVANQIPFNPVFNQRYDAGLFTPVEELSILSEHEFTTLGHPAFPQHSVRIKKSSFCDGTVDAYTGYIDIHEKHLFFYFFESRGDPDKDDVVFWTNGGPGGSSSIGLFMELGPCTILDAKGPKFNPYSWNSNANIFFVDQPAGVGFSYADYGDLVSTTEEAAKDIAAFVVIFFENFSKFKGRAFHLSGESYGGRYLPIFASEIYDQNTKLVAAGLTPINLTSIMIGNGLTDFFTMLPAYHDFVCTAAVHPPVLDIASCIRMRQAIPRCQKWAKESCLDIFDGLSCEAAMSFCEAELMNPYILTGRNPYDVTANCDGEPDDICYPFTRHIRAYLDNPSVRKTLGVDPSFQGRNFSFINFDINQAFMVHRDFYYQTYLNVAALLERGVRVLVFVGANDYVCNALGNERWTLDLDWSGGEEFRSTQLREWLVDGKRAGQTRSARGFTYATVEDAGHMVPYNKPKEALEMVNRWIGGKQL</sequence>
<feature type="signal peptide" evidence="7">
    <location>
        <begin position="1"/>
        <end position="19"/>
    </location>
</feature>